<reference evidence="1" key="1">
    <citation type="submission" date="2014-11" db="EMBL/GenBank/DDBJ databases">
        <authorList>
            <person name="Amaro Gonzalez C."/>
        </authorList>
    </citation>
    <scope>NUCLEOTIDE SEQUENCE</scope>
</reference>
<accession>A0A0E9V8Q4</accession>
<proteinExistence type="predicted"/>
<name>A0A0E9V8Q4_ANGAN</name>
<sequence>MGEIPYFGFMYTLQMAKHLRHNSMRREWTEQYSS</sequence>
<protein>
    <submittedName>
        <fullName evidence="1">Uncharacterized protein</fullName>
    </submittedName>
</protein>
<reference evidence="1" key="2">
    <citation type="journal article" date="2015" name="Fish Shellfish Immunol.">
        <title>Early steps in the European eel (Anguilla anguilla)-Vibrio vulnificus interaction in the gills: Role of the RtxA13 toxin.</title>
        <authorList>
            <person name="Callol A."/>
            <person name="Pajuelo D."/>
            <person name="Ebbesson L."/>
            <person name="Teles M."/>
            <person name="MacKenzie S."/>
            <person name="Amaro C."/>
        </authorList>
    </citation>
    <scope>NUCLEOTIDE SEQUENCE</scope>
</reference>
<dbReference type="EMBL" id="GBXM01034191">
    <property type="protein sequence ID" value="JAH74386.1"/>
    <property type="molecule type" value="Transcribed_RNA"/>
</dbReference>
<dbReference type="AlphaFoldDB" id="A0A0E9V8Q4"/>
<evidence type="ECO:0000313" key="1">
    <source>
        <dbReference type="EMBL" id="JAH74386.1"/>
    </source>
</evidence>
<organism evidence="1">
    <name type="scientific">Anguilla anguilla</name>
    <name type="common">European freshwater eel</name>
    <name type="synonym">Muraena anguilla</name>
    <dbReference type="NCBI Taxonomy" id="7936"/>
    <lineage>
        <taxon>Eukaryota</taxon>
        <taxon>Metazoa</taxon>
        <taxon>Chordata</taxon>
        <taxon>Craniata</taxon>
        <taxon>Vertebrata</taxon>
        <taxon>Euteleostomi</taxon>
        <taxon>Actinopterygii</taxon>
        <taxon>Neopterygii</taxon>
        <taxon>Teleostei</taxon>
        <taxon>Anguilliformes</taxon>
        <taxon>Anguillidae</taxon>
        <taxon>Anguilla</taxon>
    </lineage>
</organism>